<proteinExistence type="predicted"/>
<accession>A0A0K1EBE6</accession>
<evidence type="ECO:0000313" key="3">
    <source>
        <dbReference type="Proteomes" id="UP000067626"/>
    </source>
</evidence>
<dbReference type="EMBL" id="CP012159">
    <property type="protein sequence ID" value="AKT38169.1"/>
    <property type="molecule type" value="Genomic_DNA"/>
</dbReference>
<feature type="domain" description="DUF2169" evidence="1">
    <location>
        <begin position="26"/>
        <end position="317"/>
    </location>
</feature>
<evidence type="ECO:0000313" key="2">
    <source>
        <dbReference type="EMBL" id="AKT38169.1"/>
    </source>
</evidence>
<dbReference type="STRING" id="52.CMC5_023120"/>
<dbReference type="KEGG" id="ccro:CMC5_023120"/>
<gene>
    <name evidence="2" type="ORF">CMC5_023120</name>
</gene>
<evidence type="ECO:0000259" key="1">
    <source>
        <dbReference type="Pfam" id="PF09937"/>
    </source>
</evidence>
<sequence length="378" mass="39806">MSFRRVDNTTPMAVHAEVLEGRRGGLVLTAIAKLTWEVSPTGEAKLAEPPVGVRLEDVFHGAPYASSVRFPSDRVPEKPGTDVLLVGTARPPVGGQVTAIEVGVRVETKQGALQKRARVHGPRVYCATATGIEPGPAGRLEATPLIYEHSYGGVDRSGPGRPLIEGRNPLGRGVARDRRGLVGTEAPAIEELEPSLGSRTPAPAGFGPIPAHWDPRALFGGTHDHAWKRERAPLPPVDRDPRFYACAPPGLWSAVPLLGDEPVEIVGATPGGLWRFRLPRFSPVFSCVVRGATSACPTHLDTFLIDADEGRVELTFRASIPVPRKVQAIERVIVEGHWPSPRGFVAKDGGLGGAGSRALGAAGMGAAGMGAVGRGEAG</sequence>
<dbReference type="InterPro" id="IPR018683">
    <property type="entry name" value="DUF2169"/>
</dbReference>
<reference evidence="2 3" key="1">
    <citation type="submission" date="2015-07" db="EMBL/GenBank/DDBJ databases">
        <title>Genome analysis of myxobacterium Chondromyces crocatus Cm c5 reveals a high potential for natural compound synthesis and the genetic basis for the loss of fruiting body formation.</title>
        <authorList>
            <person name="Zaburannyi N."/>
            <person name="Bunk B."/>
            <person name="Maier J."/>
            <person name="Overmann J."/>
            <person name="Mueller R."/>
        </authorList>
    </citation>
    <scope>NUCLEOTIDE SEQUENCE [LARGE SCALE GENOMIC DNA]</scope>
    <source>
        <strain evidence="2 3">Cm c5</strain>
    </source>
</reference>
<dbReference type="Proteomes" id="UP000067626">
    <property type="component" value="Chromosome"/>
</dbReference>
<organism evidence="2 3">
    <name type="scientific">Chondromyces crocatus</name>
    <dbReference type="NCBI Taxonomy" id="52"/>
    <lineage>
        <taxon>Bacteria</taxon>
        <taxon>Pseudomonadati</taxon>
        <taxon>Myxococcota</taxon>
        <taxon>Polyangia</taxon>
        <taxon>Polyangiales</taxon>
        <taxon>Polyangiaceae</taxon>
        <taxon>Chondromyces</taxon>
    </lineage>
</organism>
<name>A0A0K1EBE6_CHOCO</name>
<protein>
    <recommendedName>
        <fullName evidence="1">DUF2169 domain-containing protein</fullName>
    </recommendedName>
</protein>
<dbReference type="OrthoDB" id="233093at2"/>
<keyword evidence="3" id="KW-1185">Reference proteome</keyword>
<dbReference type="RefSeq" id="WP_050430443.1">
    <property type="nucleotide sequence ID" value="NZ_CP012159.1"/>
</dbReference>
<dbReference type="Pfam" id="PF09937">
    <property type="entry name" value="DUF2169"/>
    <property type="match status" value="1"/>
</dbReference>
<dbReference type="AlphaFoldDB" id="A0A0K1EBE6"/>